<accession>A0A1X0NEA3</accession>
<dbReference type="VEuPathDB" id="TriTrypDB:TM35_003161000"/>
<reference evidence="2 3" key="1">
    <citation type="submission" date="2017-03" db="EMBL/GenBank/DDBJ databases">
        <title>An alternative strategy for trypanosome survival in the mammalian bloodstream revealed through genome and transcriptome analysis of the ubiquitous bovine parasite Trypanosoma (Megatrypanum) theileri.</title>
        <authorList>
            <person name="Kelly S."/>
            <person name="Ivens A."/>
            <person name="Mott A."/>
            <person name="O'Neill E."/>
            <person name="Emms D."/>
            <person name="Macleod O."/>
            <person name="Voorheis P."/>
            <person name="Matthews J."/>
            <person name="Matthews K."/>
            <person name="Carrington M."/>
        </authorList>
    </citation>
    <scope>NUCLEOTIDE SEQUENCE [LARGE SCALE GENOMIC DNA]</scope>
    <source>
        <strain evidence="2">Edinburgh</strain>
    </source>
</reference>
<organism evidence="2 3">
    <name type="scientific">Trypanosoma theileri</name>
    <dbReference type="NCBI Taxonomy" id="67003"/>
    <lineage>
        <taxon>Eukaryota</taxon>
        <taxon>Discoba</taxon>
        <taxon>Euglenozoa</taxon>
        <taxon>Kinetoplastea</taxon>
        <taxon>Metakinetoplastina</taxon>
        <taxon>Trypanosomatida</taxon>
        <taxon>Trypanosomatidae</taxon>
        <taxon>Trypanosoma</taxon>
    </lineage>
</organism>
<dbReference type="OrthoDB" id="416752at2759"/>
<dbReference type="STRING" id="67003.A0A1X0NEA3"/>
<dbReference type="Pfam" id="PF01048">
    <property type="entry name" value="PNP_UDP_1"/>
    <property type="match status" value="1"/>
</dbReference>
<dbReference type="InterPro" id="IPR000845">
    <property type="entry name" value="Nucleoside_phosphorylase_d"/>
</dbReference>
<dbReference type="GO" id="GO:0005829">
    <property type="term" value="C:cytosol"/>
    <property type="evidence" value="ECO:0007669"/>
    <property type="project" value="TreeGrafter"/>
</dbReference>
<feature type="domain" description="Nucleoside phosphorylase" evidence="1">
    <location>
        <begin position="3"/>
        <end position="287"/>
    </location>
</feature>
<dbReference type="PANTHER" id="PTHR43691">
    <property type="entry name" value="URIDINE PHOSPHORYLASE"/>
    <property type="match status" value="1"/>
</dbReference>
<dbReference type="Gene3D" id="3.40.50.1580">
    <property type="entry name" value="Nucleoside phosphorylase domain"/>
    <property type="match status" value="1"/>
</dbReference>
<name>A0A1X0NEA3_9TRYP</name>
<keyword evidence="3" id="KW-1185">Reference proteome</keyword>
<dbReference type="Proteomes" id="UP000192257">
    <property type="component" value="Unassembled WGS sequence"/>
</dbReference>
<evidence type="ECO:0000259" key="1">
    <source>
        <dbReference type="Pfam" id="PF01048"/>
    </source>
</evidence>
<dbReference type="RefSeq" id="XP_028876615.1">
    <property type="nucleotide sequence ID" value="XM_029032091.1"/>
</dbReference>
<protein>
    <submittedName>
        <fullName evidence="2">Nucleoside phosphorylase</fullName>
    </submittedName>
</protein>
<evidence type="ECO:0000313" key="3">
    <source>
        <dbReference type="Proteomes" id="UP000192257"/>
    </source>
</evidence>
<dbReference type="AlphaFoldDB" id="A0A1X0NEA3"/>
<dbReference type="SUPFAM" id="SSF53167">
    <property type="entry name" value="Purine and uridine phosphorylases"/>
    <property type="match status" value="1"/>
</dbReference>
<comment type="caution">
    <text evidence="2">The sequence shown here is derived from an EMBL/GenBank/DDBJ whole genome shotgun (WGS) entry which is preliminary data.</text>
</comment>
<sequence length="290" mass="30943">SQHREISIVTGTYNGTPVSVVSTGMGAGSVEIVINEIHVLKEYDMARRAWRPRAGDSAVEGKEANTAELFDPASVKIIRVGTCGSPMPTMPVTALAVTRYAIGMDNSCLFYKAPEIAALPDLQEVRRAVREHTGLRDFDIYVAKAHPTITQGIVNACEALNRKLGAATSSTDSQTPQACVVGATATTSGFYAPQGRVVGRFHNHITVPNLVDELGQLRMNVSEGTEVVANIEMETSVVCYLSQLLGYRAGAVCVVVAKRAGEKRETASVEQTKKAVSNAVRVALEAIVAI</sequence>
<dbReference type="FunFam" id="3.40.50.1580:FF:000016">
    <property type="entry name" value="Nucleoside phosphorylase, putative"/>
    <property type="match status" value="1"/>
</dbReference>
<dbReference type="InterPro" id="IPR035994">
    <property type="entry name" value="Nucleoside_phosphorylase_sf"/>
</dbReference>
<dbReference type="GO" id="GO:0006218">
    <property type="term" value="P:uridine catabolic process"/>
    <property type="evidence" value="ECO:0007669"/>
    <property type="project" value="TreeGrafter"/>
</dbReference>
<dbReference type="EMBL" id="NBCO01000316">
    <property type="protein sequence ID" value="ORC76113.1"/>
    <property type="molecule type" value="Genomic_DNA"/>
</dbReference>
<gene>
    <name evidence="2" type="ORF">TM35_003161000</name>
</gene>
<dbReference type="PANTHER" id="PTHR43691:SF15">
    <property type="entry name" value="PHOSPHORYLASE, PUTATIVE-RELATED"/>
    <property type="match status" value="1"/>
</dbReference>
<dbReference type="GO" id="GO:0004850">
    <property type="term" value="F:uridine phosphorylase activity"/>
    <property type="evidence" value="ECO:0007669"/>
    <property type="project" value="TreeGrafter"/>
</dbReference>
<dbReference type="GeneID" id="39991871"/>
<proteinExistence type="predicted"/>
<feature type="non-terminal residue" evidence="2">
    <location>
        <position position="1"/>
    </location>
</feature>
<evidence type="ECO:0000313" key="2">
    <source>
        <dbReference type="EMBL" id="ORC76113.1"/>
    </source>
</evidence>